<comment type="caution">
    <text evidence="3">The sequence shown here is derived from an EMBL/GenBank/DDBJ whole genome shotgun (WGS) entry which is preliminary data.</text>
</comment>
<dbReference type="RefSeq" id="WP_228233354.1">
    <property type="nucleotide sequence ID" value="NZ_ARXL01000002.1"/>
</dbReference>
<dbReference type="InterPro" id="IPR017927">
    <property type="entry name" value="FAD-bd_FR_type"/>
</dbReference>
<dbReference type="InterPro" id="IPR001433">
    <property type="entry name" value="OxRdtase_FAD/NAD-bd"/>
</dbReference>
<dbReference type="GO" id="GO:0051536">
    <property type="term" value="F:iron-sulfur cluster binding"/>
    <property type="evidence" value="ECO:0007669"/>
    <property type="project" value="InterPro"/>
</dbReference>
<dbReference type="SUPFAM" id="SSF54292">
    <property type="entry name" value="2Fe-2S ferredoxin-like"/>
    <property type="match status" value="1"/>
</dbReference>
<dbReference type="InterPro" id="IPR039261">
    <property type="entry name" value="FNR_nucleotide-bd"/>
</dbReference>
<dbReference type="InterPro" id="IPR036010">
    <property type="entry name" value="2Fe-2S_ferredoxin-like_sf"/>
</dbReference>
<accession>A0A9Q3YNP4</accession>
<evidence type="ECO:0000259" key="1">
    <source>
        <dbReference type="PROSITE" id="PS51085"/>
    </source>
</evidence>
<feature type="domain" description="2Fe-2S ferredoxin-type" evidence="1">
    <location>
        <begin position="284"/>
        <end position="366"/>
    </location>
</feature>
<dbReference type="PANTHER" id="PTHR47354">
    <property type="entry name" value="NADH OXIDOREDUCTASE HCR"/>
    <property type="match status" value="1"/>
</dbReference>
<evidence type="ECO:0000259" key="2">
    <source>
        <dbReference type="PROSITE" id="PS51384"/>
    </source>
</evidence>
<evidence type="ECO:0000313" key="4">
    <source>
        <dbReference type="Proteomes" id="UP001108027"/>
    </source>
</evidence>
<dbReference type="SUPFAM" id="SSF63380">
    <property type="entry name" value="Riboflavin synthase domain-like"/>
    <property type="match status" value="1"/>
</dbReference>
<dbReference type="GO" id="GO:0016491">
    <property type="term" value="F:oxidoreductase activity"/>
    <property type="evidence" value="ECO:0007669"/>
    <property type="project" value="InterPro"/>
</dbReference>
<name>A0A9Q3YNP4_9GAMM</name>
<dbReference type="PROSITE" id="PS51085">
    <property type="entry name" value="2FE2S_FER_2"/>
    <property type="match status" value="1"/>
</dbReference>
<reference evidence="3" key="1">
    <citation type="submission" date="2021-10" db="EMBL/GenBank/DDBJ databases">
        <title>The diversity and Nitrogen Metabolism of Culturable Nitrate-Utilizing Bacteria Within the Oxygen Minimum Zone of the Changjiang (Yangtze River)Estuary.</title>
        <authorList>
            <person name="Zhang D."/>
            <person name="Zheng J."/>
            <person name="Liu S."/>
            <person name="He W."/>
        </authorList>
    </citation>
    <scope>NUCLEOTIDE SEQUENCE</scope>
    <source>
        <strain evidence="3">FXH-223</strain>
    </source>
</reference>
<dbReference type="InterPro" id="IPR017938">
    <property type="entry name" value="Riboflavin_synthase-like_b-brl"/>
</dbReference>
<organism evidence="3 4">
    <name type="scientific">Alloalcanivorax marinus</name>
    <dbReference type="NCBI Taxonomy" id="1177169"/>
    <lineage>
        <taxon>Bacteria</taxon>
        <taxon>Pseudomonadati</taxon>
        <taxon>Pseudomonadota</taxon>
        <taxon>Gammaproteobacteria</taxon>
        <taxon>Oceanospirillales</taxon>
        <taxon>Alcanivoracaceae</taxon>
        <taxon>Alloalcanivorax</taxon>
    </lineage>
</organism>
<dbReference type="PROSITE" id="PS51384">
    <property type="entry name" value="FAD_FR"/>
    <property type="match status" value="1"/>
</dbReference>
<dbReference type="InterPro" id="IPR050415">
    <property type="entry name" value="MRET"/>
</dbReference>
<proteinExistence type="predicted"/>
<dbReference type="InterPro" id="IPR012675">
    <property type="entry name" value="Beta-grasp_dom_sf"/>
</dbReference>
<feature type="domain" description="FAD-binding FR-type" evidence="2">
    <location>
        <begin position="39"/>
        <end position="140"/>
    </location>
</feature>
<keyword evidence="4" id="KW-1185">Reference proteome</keyword>
<dbReference type="AlphaFoldDB" id="A0A9Q3YNP4"/>
<dbReference type="SUPFAM" id="SSF52343">
    <property type="entry name" value="Ferredoxin reductase-like, C-terminal NADP-linked domain"/>
    <property type="match status" value="1"/>
</dbReference>
<dbReference type="InterPro" id="IPR001041">
    <property type="entry name" value="2Fe-2S_ferredoxin-type"/>
</dbReference>
<dbReference type="Pfam" id="PF00111">
    <property type="entry name" value="Fer2"/>
    <property type="match status" value="1"/>
</dbReference>
<dbReference type="EMBL" id="JAJGNA010000004">
    <property type="protein sequence ID" value="MCC4308025.1"/>
    <property type="molecule type" value="Genomic_DNA"/>
</dbReference>
<dbReference type="Gene3D" id="3.40.50.80">
    <property type="entry name" value="Nucleotide-binding domain of ferredoxin-NADP reductase (FNR) module"/>
    <property type="match status" value="1"/>
</dbReference>
<evidence type="ECO:0000313" key="3">
    <source>
        <dbReference type="EMBL" id="MCC4308025.1"/>
    </source>
</evidence>
<dbReference type="Gene3D" id="2.40.30.10">
    <property type="entry name" value="Translation factors"/>
    <property type="match status" value="1"/>
</dbReference>
<protein>
    <submittedName>
        <fullName evidence="3">Iron-sulfur cluster-binding domain-containing protein</fullName>
    </submittedName>
</protein>
<dbReference type="PANTHER" id="PTHR47354:SF3">
    <property type="entry name" value="OXIDOREDUCTASE-RELATED"/>
    <property type="match status" value="1"/>
</dbReference>
<dbReference type="Gene3D" id="3.10.20.30">
    <property type="match status" value="1"/>
</dbReference>
<sequence length="366" mass="39834">MQSQVSSQRDGLMRRLGRALTTPFDPEDYLALFDARHSAREIRARVVRVRRETDRAVTLELAPNRLWKPHRAGQYVMLGVDIDGVRQQRCFSLSSAPHDPVLTVTVKANGGGGVSDHLVHRCRAGDLLTLSPAAGDFVLPDPAPERILLLSAGSGLTPVHSIVKSWLSSGQTGRLVWRHFERNYSSLLLGESLRELALDERLDFRLVLSADAPRDGDLAGRLDEQWLTKNGLTGSVGDASRPPVFACGPQGFLDTVIDWHRRHGAGPLFHERFQTLSAGGGEGGLMRFARSGGEAPAEAGQSLLEAAEAAGLSPRHGCRMGICHTCKCRVARGRVRDLQNGESRDVVGQEIRLCVHGADGDVELDL</sequence>
<dbReference type="Proteomes" id="UP001108027">
    <property type="component" value="Unassembled WGS sequence"/>
</dbReference>
<dbReference type="CDD" id="cd00207">
    <property type="entry name" value="fer2"/>
    <property type="match status" value="1"/>
</dbReference>
<dbReference type="Pfam" id="PF00175">
    <property type="entry name" value="NAD_binding_1"/>
    <property type="match status" value="1"/>
</dbReference>
<gene>
    <name evidence="3" type="ORF">LL252_05525</name>
</gene>